<evidence type="ECO:0000259" key="10">
    <source>
        <dbReference type="PROSITE" id="PS51384"/>
    </source>
</evidence>
<dbReference type="STRING" id="561184.SAMN05216376_105378"/>
<evidence type="ECO:0000256" key="5">
    <source>
        <dbReference type="ARBA" id="ARBA00022723"/>
    </source>
</evidence>
<evidence type="ECO:0000256" key="4">
    <source>
        <dbReference type="ARBA" id="ARBA00022714"/>
    </source>
</evidence>
<keyword evidence="6" id="KW-0560">Oxidoreductase</keyword>
<dbReference type="Gene3D" id="3.10.20.30">
    <property type="match status" value="1"/>
</dbReference>
<dbReference type="PANTHER" id="PTHR47354:SF1">
    <property type="entry name" value="CARNITINE MONOOXYGENASE REDUCTASE SUBUNIT"/>
    <property type="match status" value="1"/>
</dbReference>
<dbReference type="PROSITE" id="PS00197">
    <property type="entry name" value="2FE2S_FER_1"/>
    <property type="match status" value="1"/>
</dbReference>
<evidence type="ECO:0000313" key="12">
    <source>
        <dbReference type="Proteomes" id="UP000030960"/>
    </source>
</evidence>
<dbReference type="PATRIC" id="fig|1515334.3.peg.5570"/>
<keyword evidence="12" id="KW-1185">Reference proteome</keyword>
<dbReference type="InterPro" id="IPR012675">
    <property type="entry name" value="Beta-grasp_dom_sf"/>
</dbReference>
<evidence type="ECO:0000256" key="8">
    <source>
        <dbReference type="ARBA" id="ARBA00023014"/>
    </source>
</evidence>
<evidence type="ECO:0000256" key="6">
    <source>
        <dbReference type="ARBA" id="ARBA00023002"/>
    </source>
</evidence>
<dbReference type="InterPro" id="IPR054582">
    <property type="entry name" value="DmmA-like_N"/>
</dbReference>
<keyword evidence="3" id="KW-0288">FMN</keyword>
<dbReference type="Pfam" id="PF00111">
    <property type="entry name" value="Fer2"/>
    <property type="match status" value="1"/>
</dbReference>
<accession>A0A0B3RF80</accession>
<sequence length="328" mass="36349">MSAAPQKAKAGAEKIEVEVSAIVPLNDLVTRFEFTRRDGLPFPPFSAGAHTVVEMNDDGRTRLNPYSLMSDPADSTKYAISVRRDDEGRGGSLFMHRKIKVGDAMTITYPVNLFPLDLRGRKHVFLAGGIGITPFMAMIAHLERMGGAWELHYACRSEALGTYVDELTSRHPNKVHVYYDDKKQAIALEDLLDGQPLGTHVYVCGPQGMIQWVHKTAAAHGWPDENVHSEEFLAPQPGKPFEVRLCKSDIVIQVGEHESLLEAIERCGVEAPFLCRGGACGQCETDVVEADGEFIHRDHWLDDDEHASGKKIMPCVSRFVGKTLVLDR</sequence>
<dbReference type="InterPro" id="IPR017927">
    <property type="entry name" value="FAD-bd_FR_type"/>
</dbReference>
<dbReference type="GO" id="GO:0046872">
    <property type="term" value="F:metal ion binding"/>
    <property type="evidence" value="ECO:0007669"/>
    <property type="project" value="UniProtKB-KW"/>
</dbReference>
<dbReference type="CDD" id="cd00207">
    <property type="entry name" value="fer2"/>
    <property type="match status" value="1"/>
</dbReference>
<feature type="domain" description="FAD-binding FR-type" evidence="10">
    <location>
        <begin position="12"/>
        <end position="117"/>
    </location>
</feature>
<evidence type="ECO:0000313" key="11">
    <source>
        <dbReference type="EMBL" id="KHQ49895.1"/>
    </source>
</evidence>
<evidence type="ECO:0000256" key="1">
    <source>
        <dbReference type="ARBA" id="ARBA00001917"/>
    </source>
</evidence>
<gene>
    <name evidence="11" type="ORF">OA50_05569</name>
</gene>
<keyword evidence="8" id="KW-0411">Iron-sulfur</keyword>
<comment type="caution">
    <text evidence="11">The sequence shown here is derived from an EMBL/GenBank/DDBJ whole genome shotgun (WGS) entry which is preliminary data.</text>
</comment>
<evidence type="ECO:0000256" key="3">
    <source>
        <dbReference type="ARBA" id="ARBA00022643"/>
    </source>
</evidence>
<dbReference type="SUPFAM" id="SSF52343">
    <property type="entry name" value="Ferredoxin reductase-like, C-terminal NADP-linked domain"/>
    <property type="match status" value="1"/>
</dbReference>
<dbReference type="Proteomes" id="UP000030960">
    <property type="component" value="Unassembled WGS sequence"/>
</dbReference>
<dbReference type="PROSITE" id="PS51085">
    <property type="entry name" value="2FE2S_FER_2"/>
    <property type="match status" value="1"/>
</dbReference>
<dbReference type="Gene3D" id="2.40.30.10">
    <property type="entry name" value="Translation factors"/>
    <property type="match status" value="1"/>
</dbReference>
<dbReference type="InterPro" id="IPR017938">
    <property type="entry name" value="Riboflavin_synthase-like_b-brl"/>
</dbReference>
<dbReference type="InterPro" id="IPR006058">
    <property type="entry name" value="2Fe2S_fd_BS"/>
</dbReference>
<reference evidence="11 12" key="1">
    <citation type="submission" date="2014-10" db="EMBL/GenBank/DDBJ databases">
        <title>Genome sequence of Ponticoccus sp. strain UMTAT08 isolated from clonal culture of toxic dinoflagellate Alexandrium tamiyavanichii.</title>
        <authorList>
            <person name="Gan H.Y."/>
            <person name="Muhd D.-D."/>
            <person name="Mohd Noor M.E."/>
            <person name="Yeong Y.S."/>
            <person name="Usup G."/>
        </authorList>
    </citation>
    <scope>NUCLEOTIDE SEQUENCE [LARGE SCALE GENOMIC DNA]</scope>
    <source>
        <strain evidence="11 12">UMTAT08</strain>
    </source>
</reference>
<dbReference type="AlphaFoldDB" id="A0A0B3RF80"/>
<comment type="cofactor">
    <cofactor evidence="1">
        <name>FMN</name>
        <dbReference type="ChEBI" id="CHEBI:58210"/>
    </cofactor>
</comment>
<dbReference type="InterPro" id="IPR039261">
    <property type="entry name" value="FNR_nucleotide-bd"/>
</dbReference>
<dbReference type="PRINTS" id="PR00409">
    <property type="entry name" value="PHDIOXRDTASE"/>
</dbReference>
<name>A0A0B3RF80_9RHOB</name>
<organism evidence="11 12">
    <name type="scientific">Mameliella alba</name>
    <dbReference type="NCBI Taxonomy" id="561184"/>
    <lineage>
        <taxon>Bacteria</taxon>
        <taxon>Pseudomonadati</taxon>
        <taxon>Pseudomonadota</taxon>
        <taxon>Alphaproteobacteria</taxon>
        <taxon>Rhodobacterales</taxon>
        <taxon>Roseobacteraceae</taxon>
        <taxon>Mameliella</taxon>
    </lineage>
</organism>
<dbReference type="InterPro" id="IPR036010">
    <property type="entry name" value="2Fe-2S_ferredoxin-like_sf"/>
</dbReference>
<protein>
    <submittedName>
        <fullName evidence="11">Oxidoreductase NAD-binding domain/2Fe-2S iron-sulfur cluster binding domain protein</fullName>
    </submittedName>
</protein>
<keyword evidence="2" id="KW-0285">Flavoprotein</keyword>
<dbReference type="RefSeq" id="WP_043146964.1">
    <property type="nucleotide sequence ID" value="NZ_JSUQ01000037.1"/>
</dbReference>
<evidence type="ECO:0000256" key="2">
    <source>
        <dbReference type="ARBA" id="ARBA00022630"/>
    </source>
</evidence>
<dbReference type="InterPro" id="IPR050415">
    <property type="entry name" value="MRET"/>
</dbReference>
<dbReference type="InterPro" id="IPR001041">
    <property type="entry name" value="2Fe-2S_ferredoxin-type"/>
</dbReference>
<keyword evidence="4" id="KW-0001">2Fe-2S</keyword>
<dbReference type="EMBL" id="JSUQ01000037">
    <property type="protein sequence ID" value="KHQ49895.1"/>
    <property type="molecule type" value="Genomic_DNA"/>
</dbReference>
<dbReference type="GO" id="GO:0051537">
    <property type="term" value="F:2 iron, 2 sulfur cluster binding"/>
    <property type="evidence" value="ECO:0007669"/>
    <property type="project" value="UniProtKB-KW"/>
</dbReference>
<dbReference type="Pfam" id="PF22290">
    <property type="entry name" value="DmmA-like_N"/>
    <property type="match status" value="1"/>
</dbReference>
<keyword evidence="7" id="KW-0408">Iron</keyword>
<evidence type="ECO:0000259" key="9">
    <source>
        <dbReference type="PROSITE" id="PS51085"/>
    </source>
</evidence>
<dbReference type="SUPFAM" id="SSF54292">
    <property type="entry name" value="2Fe-2S ferredoxin-like"/>
    <property type="match status" value="1"/>
</dbReference>
<dbReference type="OrthoDB" id="9792185at2"/>
<feature type="domain" description="2Fe-2S ferredoxin-type" evidence="9">
    <location>
        <begin position="241"/>
        <end position="328"/>
    </location>
</feature>
<keyword evidence="5" id="KW-0479">Metal-binding</keyword>
<dbReference type="PROSITE" id="PS51384">
    <property type="entry name" value="FAD_FR"/>
    <property type="match status" value="1"/>
</dbReference>
<proteinExistence type="predicted"/>
<dbReference type="GO" id="GO:0016491">
    <property type="term" value="F:oxidoreductase activity"/>
    <property type="evidence" value="ECO:0007669"/>
    <property type="project" value="UniProtKB-KW"/>
</dbReference>
<dbReference type="PANTHER" id="PTHR47354">
    <property type="entry name" value="NADH OXIDOREDUCTASE HCR"/>
    <property type="match status" value="1"/>
</dbReference>
<dbReference type="CDD" id="cd06185">
    <property type="entry name" value="PDR_like"/>
    <property type="match status" value="1"/>
</dbReference>
<evidence type="ECO:0000256" key="7">
    <source>
        <dbReference type="ARBA" id="ARBA00023004"/>
    </source>
</evidence>
<dbReference type="Gene3D" id="3.40.50.80">
    <property type="entry name" value="Nucleotide-binding domain of ferredoxin-NADP reductase (FNR) module"/>
    <property type="match status" value="1"/>
</dbReference>
<dbReference type="SUPFAM" id="SSF63380">
    <property type="entry name" value="Riboflavin synthase domain-like"/>
    <property type="match status" value="1"/>
</dbReference>